<name>A0A2I0WPF5_9ASPA</name>
<sequence>MPAMMGKAKTQQQLINNLQIEFEKDYISTICIYDSAVPCLSWENNSFGSFREYVKSFYIQESTFAWYNLIWHTKSVLQFSICSWMAVMERLKTADELLKHNITVPSICGLCHCAPESVSHLFFECSYSFSIITHI</sequence>
<dbReference type="Proteomes" id="UP000233837">
    <property type="component" value="Unassembled WGS sequence"/>
</dbReference>
<evidence type="ECO:0000313" key="2">
    <source>
        <dbReference type="EMBL" id="PKU77543.1"/>
    </source>
</evidence>
<accession>A0A2I0WPF5</accession>
<feature type="domain" description="Reverse transcriptase zinc-binding" evidence="1">
    <location>
        <begin position="59"/>
        <end position="128"/>
    </location>
</feature>
<reference evidence="2 3" key="2">
    <citation type="journal article" date="2017" name="Nature">
        <title>The Apostasia genome and the evolution of orchids.</title>
        <authorList>
            <person name="Zhang G.Q."/>
            <person name="Liu K.W."/>
            <person name="Li Z."/>
            <person name="Lohaus R."/>
            <person name="Hsiao Y.Y."/>
            <person name="Niu S.C."/>
            <person name="Wang J.Y."/>
            <person name="Lin Y.C."/>
            <person name="Xu Q."/>
            <person name="Chen L.J."/>
            <person name="Yoshida K."/>
            <person name="Fujiwara S."/>
            <person name="Wang Z.W."/>
            <person name="Zhang Y.Q."/>
            <person name="Mitsuda N."/>
            <person name="Wang M."/>
            <person name="Liu G.H."/>
            <person name="Pecoraro L."/>
            <person name="Huang H.X."/>
            <person name="Xiao X.J."/>
            <person name="Lin M."/>
            <person name="Wu X.Y."/>
            <person name="Wu W.L."/>
            <person name="Chen Y.Y."/>
            <person name="Chang S.B."/>
            <person name="Sakamoto S."/>
            <person name="Ohme-Takagi M."/>
            <person name="Yagi M."/>
            <person name="Zeng S.J."/>
            <person name="Shen C.Y."/>
            <person name="Yeh C.M."/>
            <person name="Luo Y.B."/>
            <person name="Tsai W.C."/>
            <person name="Van de Peer Y."/>
            <person name="Liu Z.J."/>
        </authorList>
    </citation>
    <scope>NUCLEOTIDE SEQUENCE [LARGE SCALE GENOMIC DNA]</scope>
    <source>
        <tissue evidence="2">The whole plant</tissue>
    </source>
</reference>
<reference evidence="2 3" key="1">
    <citation type="journal article" date="2016" name="Sci. Rep.">
        <title>The Dendrobium catenatum Lindl. genome sequence provides insights into polysaccharide synthase, floral development and adaptive evolution.</title>
        <authorList>
            <person name="Zhang G.Q."/>
            <person name="Xu Q."/>
            <person name="Bian C."/>
            <person name="Tsai W.C."/>
            <person name="Yeh C.M."/>
            <person name="Liu K.W."/>
            <person name="Yoshida K."/>
            <person name="Zhang L.S."/>
            <person name="Chang S.B."/>
            <person name="Chen F."/>
            <person name="Shi Y."/>
            <person name="Su Y.Y."/>
            <person name="Zhang Y.Q."/>
            <person name="Chen L.J."/>
            <person name="Yin Y."/>
            <person name="Lin M."/>
            <person name="Huang H."/>
            <person name="Deng H."/>
            <person name="Wang Z.W."/>
            <person name="Zhu S.L."/>
            <person name="Zhao X."/>
            <person name="Deng C."/>
            <person name="Niu S.C."/>
            <person name="Huang J."/>
            <person name="Wang M."/>
            <person name="Liu G.H."/>
            <person name="Yang H.J."/>
            <person name="Xiao X.J."/>
            <person name="Hsiao Y.Y."/>
            <person name="Wu W.L."/>
            <person name="Chen Y.Y."/>
            <person name="Mitsuda N."/>
            <person name="Ohme-Takagi M."/>
            <person name="Luo Y.B."/>
            <person name="Van de Peer Y."/>
            <person name="Liu Z.J."/>
        </authorList>
    </citation>
    <scope>NUCLEOTIDE SEQUENCE [LARGE SCALE GENOMIC DNA]</scope>
    <source>
        <tissue evidence="2">The whole plant</tissue>
    </source>
</reference>
<evidence type="ECO:0000313" key="3">
    <source>
        <dbReference type="Proteomes" id="UP000233837"/>
    </source>
</evidence>
<dbReference type="EMBL" id="KZ502492">
    <property type="protein sequence ID" value="PKU77543.1"/>
    <property type="molecule type" value="Genomic_DNA"/>
</dbReference>
<dbReference type="InterPro" id="IPR026960">
    <property type="entry name" value="RVT-Znf"/>
</dbReference>
<dbReference type="Pfam" id="PF13966">
    <property type="entry name" value="zf-RVT"/>
    <property type="match status" value="1"/>
</dbReference>
<evidence type="ECO:0000259" key="1">
    <source>
        <dbReference type="Pfam" id="PF13966"/>
    </source>
</evidence>
<dbReference type="AlphaFoldDB" id="A0A2I0WPF5"/>
<proteinExistence type="predicted"/>
<protein>
    <recommendedName>
        <fullName evidence="1">Reverse transcriptase zinc-binding domain-containing protein</fullName>
    </recommendedName>
</protein>
<keyword evidence="3" id="KW-1185">Reference proteome</keyword>
<gene>
    <name evidence="2" type="ORF">MA16_Dca013664</name>
</gene>
<organism evidence="2 3">
    <name type="scientific">Dendrobium catenatum</name>
    <dbReference type="NCBI Taxonomy" id="906689"/>
    <lineage>
        <taxon>Eukaryota</taxon>
        <taxon>Viridiplantae</taxon>
        <taxon>Streptophyta</taxon>
        <taxon>Embryophyta</taxon>
        <taxon>Tracheophyta</taxon>
        <taxon>Spermatophyta</taxon>
        <taxon>Magnoliopsida</taxon>
        <taxon>Liliopsida</taxon>
        <taxon>Asparagales</taxon>
        <taxon>Orchidaceae</taxon>
        <taxon>Epidendroideae</taxon>
        <taxon>Malaxideae</taxon>
        <taxon>Dendrobiinae</taxon>
        <taxon>Dendrobium</taxon>
    </lineage>
</organism>